<evidence type="ECO:0000313" key="1">
    <source>
        <dbReference type="EMBL" id="QGA80096.1"/>
    </source>
</evidence>
<dbReference type="GeneID" id="42364572"/>
<dbReference type="AlphaFoldDB" id="A0A5Q0UEX5"/>
<dbReference type="Proteomes" id="UP000377803">
    <property type="component" value="Chromosome"/>
</dbReference>
<dbReference type="RefSeq" id="WP_153549834.1">
    <property type="nucleotide sequence ID" value="NZ_CP040089.1"/>
</dbReference>
<organism evidence="1 2">
    <name type="scientific">Candidatus Nanohalobium constans</name>
    <dbReference type="NCBI Taxonomy" id="2565781"/>
    <lineage>
        <taxon>Archaea</taxon>
        <taxon>Candidatus Nanohalarchaeota</taxon>
        <taxon>Candidatus Nanohalobia</taxon>
        <taxon>Candidatus Nanohalobiales</taxon>
        <taxon>Candidatus Nanohalobiaceae</taxon>
        <taxon>Candidatus Nanohalobium</taxon>
    </lineage>
</organism>
<sequence>MDSRFKSSDSHPGVAFTSSYATVCEEGENGRVYSTFNSLNSLEQYLEENAVEAVRINQVEEPESNLLEVFDEKYAVKPTRTENVRAVLYGEEEAVLFGSEDILE</sequence>
<dbReference type="KEGG" id="ncon:LC1Nh_0191"/>
<proteinExistence type="predicted"/>
<reference evidence="2" key="1">
    <citation type="submission" date="2019-05" db="EMBL/GenBank/DDBJ databases">
        <title>Candidatus Nanohalobium constans, a novel model system to study the DPANN nano-sized archaea: genomic and physiological characterization of a nanoarchaeon co-cultured with its chitinotrophic host.</title>
        <authorList>
            <person name="La Cono V."/>
            <person name="Arcadi E."/>
            <person name="Crisafi F."/>
            <person name="Denaro R."/>
            <person name="La Spada G."/>
            <person name="Messina E."/>
            <person name="Smedile F."/>
            <person name="Toshchakov S.V."/>
            <person name="Shevchenko M.A."/>
            <person name="Golyshin P.N."/>
            <person name="Golyshina O.V."/>
            <person name="Ferrer M."/>
            <person name="Rohde M."/>
            <person name="Mushegian A."/>
            <person name="Sorokin D.Y."/>
            <person name="Giuliano L."/>
            <person name="Yakimov M.M."/>
        </authorList>
    </citation>
    <scope>NUCLEOTIDE SEQUENCE [LARGE SCALE GENOMIC DNA]</scope>
    <source>
        <strain evidence="2">LC1Nh</strain>
    </source>
</reference>
<name>A0A5Q0UEX5_9ARCH</name>
<keyword evidence="2" id="KW-1185">Reference proteome</keyword>
<gene>
    <name evidence="1" type="ORF">LC1Nh_0191</name>
</gene>
<accession>A0A5Q0UEX5</accession>
<dbReference type="EMBL" id="CP040089">
    <property type="protein sequence ID" value="QGA80096.1"/>
    <property type="molecule type" value="Genomic_DNA"/>
</dbReference>
<protein>
    <submittedName>
        <fullName evidence="1">Uncharacterized protein</fullName>
    </submittedName>
</protein>
<evidence type="ECO:0000313" key="2">
    <source>
        <dbReference type="Proteomes" id="UP000377803"/>
    </source>
</evidence>